<sequence>MHPHLAGSSCGEGVLSVLALSDGLAAGNRLAPTMFRFCLPLCPDYLLQAFRLIACLYVDDIALRAVAWEAQALSMLPLAMRLFFWIVESFLGPEVPRSRVGVHGKYK</sequence>
<proteinExistence type="predicted"/>
<evidence type="ECO:0000313" key="2">
    <source>
        <dbReference type="Proteomes" id="UP001189429"/>
    </source>
</evidence>
<evidence type="ECO:0000313" key="1">
    <source>
        <dbReference type="EMBL" id="CAK0870517.1"/>
    </source>
</evidence>
<accession>A0ABN9VEW5</accession>
<dbReference type="Proteomes" id="UP001189429">
    <property type="component" value="Unassembled WGS sequence"/>
</dbReference>
<evidence type="ECO:0008006" key="3">
    <source>
        <dbReference type="Google" id="ProtNLM"/>
    </source>
</evidence>
<organism evidence="1 2">
    <name type="scientific">Prorocentrum cordatum</name>
    <dbReference type="NCBI Taxonomy" id="2364126"/>
    <lineage>
        <taxon>Eukaryota</taxon>
        <taxon>Sar</taxon>
        <taxon>Alveolata</taxon>
        <taxon>Dinophyceae</taxon>
        <taxon>Prorocentrales</taxon>
        <taxon>Prorocentraceae</taxon>
        <taxon>Prorocentrum</taxon>
    </lineage>
</organism>
<name>A0ABN9VEW5_9DINO</name>
<gene>
    <name evidence="1" type="ORF">PCOR1329_LOCUS56600</name>
</gene>
<protein>
    <recommendedName>
        <fullName evidence="3">Reverse transcriptase domain-containing protein</fullName>
    </recommendedName>
</protein>
<dbReference type="EMBL" id="CAUYUJ010016971">
    <property type="protein sequence ID" value="CAK0870517.1"/>
    <property type="molecule type" value="Genomic_DNA"/>
</dbReference>
<comment type="caution">
    <text evidence="1">The sequence shown here is derived from an EMBL/GenBank/DDBJ whole genome shotgun (WGS) entry which is preliminary data.</text>
</comment>
<keyword evidence="2" id="KW-1185">Reference proteome</keyword>
<reference evidence="1" key="1">
    <citation type="submission" date="2023-10" db="EMBL/GenBank/DDBJ databases">
        <authorList>
            <person name="Chen Y."/>
            <person name="Shah S."/>
            <person name="Dougan E. K."/>
            <person name="Thang M."/>
            <person name="Chan C."/>
        </authorList>
    </citation>
    <scope>NUCLEOTIDE SEQUENCE [LARGE SCALE GENOMIC DNA]</scope>
</reference>